<dbReference type="InterPro" id="IPR029058">
    <property type="entry name" value="AB_hydrolase_fold"/>
</dbReference>
<keyword evidence="2" id="KW-1185">Reference proteome</keyword>
<dbReference type="KEGG" id="ovi:T265_06766"/>
<dbReference type="Gene3D" id="3.40.50.1820">
    <property type="entry name" value="alpha/beta hydrolase"/>
    <property type="match status" value="1"/>
</dbReference>
<dbReference type="GeneID" id="20320945"/>
<dbReference type="InterPro" id="IPR002018">
    <property type="entry name" value="CarbesteraseB"/>
</dbReference>
<reference evidence="1 2" key="1">
    <citation type="submission" date="2013-11" db="EMBL/GenBank/DDBJ databases">
        <title>Opisthorchis viverrini - life in the bile duct.</title>
        <authorList>
            <person name="Young N.D."/>
            <person name="Nagarajan N."/>
            <person name="Lin S.J."/>
            <person name="Korhonen P.K."/>
            <person name="Jex A.R."/>
            <person name="Hall R.S."/>
            <person name="Safavi-Hemami H."/>
            <person name="Kaewkong W."/>
            <person name="Bertrand D."/>
            <person name="Gao S."/>
            <person name="Seet Q."/>
            <person name="Wongkham S."/>
            <person name="Teh B.T."/>
            <person name="Wongkham C."/>
            <person name="Intapan P.M."/>
            <person name="Maleewong W."/>
            <person name="Yang X."/>
            <person name="Hu M."/>
            <person name="Wang Z."/>
            <person name="Hofmann A."/>
            <person name="Sternberg P.W."/>
            <person name="Tan P."/>
            <person name="Wang J."/>
            <person name="Gasser R.B."/>
        </authorList>
    </citation>
    <scope>NUCLEOTIDE SEQUENCE [LARGE SCALE GENOMIC DNA]</scope>
</reference>
<evidence type="ECO:0000313" key="1">
    <source>
        <dbReference type="EMBL" id="KER25849.1"/>
    </source>
</evidence>
<dbReference type="EMBL" id="KL596764">
    <property type="protein sequence ID" value="KER25849.1"/>
    <property type="molecule type" value="Genomic_DNA"/>
</dbReference>
<dbReference type="Proteomes" id="UP000054324">
    <property type="component" value="Unassembled WGS sequence"/>
</dbReference>
<evidence type="ECO:0000313" key="2">
    <source>
        <dbReference type="Proteomes" id="UP000054324"/>
    </source>
</evidence>
<protein>
    <submittedName>
        <fullName evidence="1">Uncharacterized protein</fullName>
    </submittedName>
</protein>
<dbReference type="Pfam" id="PF00135">
    <property type="entry name" value="COesterase"/>
    <property type="match status" value="1"/>
</dbReference>
<proteinExistence type="predicted"/>
<dbReference type="CTD" id="20320945"/>
<organism evidence="1 2">
    <name type="scientific">Opisthorchis viverrini</name>
    <name type="common">Southeast Asian liver fluke</name>
    <dbReference type="NCBI Taxonomy" id="6198"/>
    <lineage>
        <taxon>Eukaryota</taxon>
        <taxon>Metazoa</taxon>
        <taxon>Spiralia</taxon>
        <taxon>Lophotrochozoa</taxon>
        <taxon>Platyhelminthes</taxon>
        <taxon>Trematoda</taxon>
        <taxon>Digenea</taxon>
        <taxon>Opisthorchiida</taxon>
        <taxon>Opisthorchiata</taxon>
        <taxon>Opisthorchiidae</taxon>
        <taxon>Opisthorchis</taxon>
    </lineage>
</organism>
<dbReference type="ESTHER" id="9trem-a0a075ad52">
    <property type="family name" value="Carb_B_Platyhelminthe"/>
</dbReference>
<sequence length="744" mass="84103">MNEPGSPTFSIGTSSAYPSASESQTYKAKPRDPATEGSKASVKTEDELSELEVRNYLPLESLLPTPEIWDRMKAHQKAKRIRFLVMISLLYIILWIAHAPVAMWKAWSIARAAELRRLLDERPGLGQPLPSSCIVTSCAALCPEPTNVRDWYSMNGVPYATLPRQKSYFASANYPFTFIECYLAYWHGVAQEKRTFVNGQIRFTGKERYDDESECAQMKPKNGKMVPVGKPQSCLSLSFKFPWVQNIQQRAFPVRGLPVVAYIGGSYLMEHRPRMISSYLASELQVFYVSINYRLGVFGFSDFGIEGSGPNHGVEDVRQALAWIQEHAHLFNADPERVLLYGEDSGATIVAALLSSSRQQTVFINGIPKRLFTHAWISDGSVVIPDVPASKDAFREMVLNDPELEKICQEWIAAYGQTAKPARSHPLAQKYHCLSNVSITKWLEKTPVTWLHSRKVDQTLLPRADEVRSSMIKREPIRTLVENPLGMLHPKGEMQTSGVADIPLVIFSSMNPAYNMSNAIDSPDYWSLSETEKQVKNTLNTFQKPTSQLPYADGIWNAYQMYLNNLIAWRKEDQAPNEINYRALYDTIRTDLRGTCAYNLYAKHMQLGGHIQFGPIYRILSRIRNQPYVDEDGARCDIPFFLIDKHFQCGEETQPVYEALDSDQKEVLIRAFLQFAYYGQILGAIKMQLSTYAGAPALETTYNVLSELGLTTAGSREVGMLSACKIWVSEEGEFGHVMKYARMN</sequence>
<dbReference type="OrthoDB" id="3200163at2759"/>
<gene>
    <name evidence="1" type="ORF">T265_06766</name>
</gene>
<dbReference type="PANTHER" id="PTHR11559">
    <property type="entry name" value="CARBOXYLESTERASE"/>
    <property type="match status" value="1"/>
</dbReference>
<accession>A0A075AD52</accession>
<dbReference type="AlphaFoldDB" id="A0A075AD52"/>
<dbReference type="STRING" id="6198.A0A075AD52"/>
<dbReference type="RefSeq" id="XP_009170383.1">
    <property type="nucleotide sequence ID" value="XM_009172119.1"/>
</dbReference>
<dbReference type="SUPFAM" id="SSF53474">
    <property type="entry name" value="alpha/beta-Hydrolases"/>
    <property type="match status" value="1"/>
</dbReference>
<name>A0A075AD52_OPIVI</name>
<dbReference type="InterPro" id="IPR050309">
    <property type="entry name" value="Type-B_Carboxylest/Lipase"/>
</dbReference>